<dbReference type="InterPro" id="IPR008979">
    <property type="entry name" value="Galactose-bd-like_sf"/>
</dbReference>
<dbReference type="EMBL" id="AP025739">
    <property type="protein sequence ID" value="BDI30018.1"/>
    <property type="molecule type" value="Genomic_DNA"/>
</dbReference>
<reference evidence="6 7" key="1">
    <citation type="journal article" date="2019" name="Int. J. Syst. Evol. Microbiol.">
        <title>Capsulimonas corticalis gen. nov., sp. nov., an aerobic capsulated bacterium, of a novel bacterial order, Capsulimonadales ord. nov., of the class Armatimonadia of the phylum Armatimonadetes.</title>
        <authorList>
            <person name="Li J."/>
            <person name="Kudo C."/>
            <person name="Tonouchi A."/>
        </authorList>
    </citation>
    <scope>NUCLEOTIDE SEQUENCE [LARGE SCALE GENOMIC DNA]</scope>
    <source>
        <strain evidence="6 7">AX-7</strain>
    </source>
</reference>
<dbReference type="Gene3D" id="2.60.120.260">
    <property type="entry name" value="Galactose-binding domain-like"/>
    <property type="match status" value="1"/>
</dbReference>
<dbReference type="OrthoDB" id="175993at2"/>
<dbReference type="InterPro" id="IPR032515">
    <property type="entry name" value="DUF4964"/>
</dbReference>
<feature type="signal peptide" evidence="2">
    <location>
        <begin position="1"/>
        <end position="26"/>
    </location>
</feature>
<dbReference type="Pfam" id="PF17168">
    <property type="entry name" value="DUF5127"/>
    <property type="match status" value="1"/>
</dbReference>
<dbReference type="KEGG" id="ccot:CCAX7_20690"/>
<dbReference type="PANTHER" id="PTHR31987:SF1">
    <property type="entry name" value="GLUTAMINASE A"/>
    <property type="match status" value="1"/>
</dbReference>
<feature type="region of interest" description="Disordered" evidence="1">
    <location>
        <begin position="703"/>
        <end position="722"/>
    </location>
</feature>
<feature type="domain" description="Glutaminase A central" evidence="4">
    <location>
        <begin position="336"/>
        <end position="673"/>
    </location>
</feature>
<evidence type="ECO:0000313" key="6">
    <source>
        <dbReference type="EMBL" id="BDI30018.1"/>
    </source>
</evidence>
<evidence type="ECO:0000259" key="3">
    <source>
        <dbReference type="Pfam" id="PF16334"/>
    </source>
</evidence>
<dbReference type="RefSeq" id="WP_119323677.1">
    <property type="nucleotide sequence ID" value="NZ_AP025739.1"/>
</dbReference>
<sequence>MKPFASKTFVAFAAASALLPLRGAGAETDLRPPSVPLVTFNPYLSVWSPADHLNEATTQHWTKRDHALVSLIRIDGQTYRLMGNDPVDTPVLPQVGLKVLPTRSIYEFENAAVHVTMTFTTAALPSDLNVLSRPLSYITWEVKSVDGAAHTVSLYDSTSSQLAVNTPEQPVVWKRATFGPLTALSVGTKAQTLLTPPGDDTRIDWGYAYAAANSAQSKSAIGGDAALTASFVKSGALTATDDSRMPRPTTDDQPVLAFTFDLGKVGKTAVSRHISVAYDEIYTVKFFGENLRPYWRRNGATPSTMLQAAEKDYADVQTRCASFDTELMADLTKVGGAKYAQITALAYRQCFAANGLAADKNGKPLFFTKENTSNGDIATVDVIFPMEPIWIMLSPTLAKASLAPVLAYGASDHWKFPNSPHDLGTYPVARGTDDGGEQMPVEESGNILIDCDAIAKAEGNADFVTPWWPQITQWAQYLEQYGLDPEDQLCTDDFMGHLAHNANLSIKGILALAAYSDLCRMRGETANADKYSAIAKADAAHWAKVADAGDHSLLAFDKPNTWSQKYNLVWDKVLGLNVFPDNTGQKEVTYYKTVMQKYGVPLDSRTHITKTDWSIWSATLADNQADFEAVITPIYDYLNTTTSRSPIMDSYVTDDIHSDGMHARPVVGGFFIKALTDQAIWKKWASRDTAKISGWAPLPPKPVTKDVVPTSETTPQTWRYTTDKPADNWTAANFDDSSWKEAPAGFGNNGAHHTDWGTADIWIRRTVTLPAGPYRNLQFSVFHDEDIDAYINGVLAATEGGWTTSYTLLDIAPEARALIKPGAAITLAAHVHQTTGGQGVDLGIVDVQPAK</sequence>
<accession>A0A402D2A6</accession>
<dbReference type="Pfam" id="PF16334">
    <property type="entry name" value="DUF4964"/>
    <property type="match status" value="1"/>
</dbReference>
<evidence type="ECO:0000259" key="4">
    <source>
        <dbReference type="Pfam" id="PF16335"/>
    </source>
</evidence>
<feature type="domain" description="Glutaminase A N-terminal" evidence="5">
    <location>
        <begin position="102"/>
        <end position="330"/>
    </location>
</feature>
<keyword evidence="2" id="KW-0732">Signal</keyword>
<dbReference type="AlphaFoldDB" id="A0A402D2A6"/>
<feature type="domain" description="DUF4964" evidence="3">
    <location>
        <begin position="22"/>
        <end position="88"/>
    </location>
</feature>
<feature type="compositionally biased region" description="Polar residues" evidence="1">
    <location>
        <begin position="711"/>
        <end position="720"/>
    </location>
</feature>
<organism evidence="6 7">
    <name type="scientific">Capsulimonas corticalis</name>
    <dbReference type="NCBI Taxonomy" id="2219043"/>
    <lineage>
        <taxon>Bacteria</taxon>
        <taxon>Bacillati</taxon>
        <taxon>Armatimonadota</taxon>
        <taxon>Armatimonadia</taxon>
        <taxon>Capsulimonadales</taxon>
        <taxon>Capsulimonadaceae</taxon>
        <taxon>Capsulimonas</taxon>
    </lineage>
</organism>
<dbReference type="SUPFAM" id="SSF49785">
    <property type="entry name" value="Galactose-binding domain-like"/>
    <property type="match status" value="1"/>
</dbReference>
<dbReference type="InterPro" id="IPR033433">
    <property type="entry name" value="GtaA_N"/>
</dbReference>
<evidence type="ECO:0000256" key="2">
    <source>
        <dbReference type="SAM" id="SignalP"/>
    </source>
</evidence>
<evidence type="ECO:0000313" key="7">
    <source>
        <dbReference type="Proteomes" id="UP000287394"/>
    </source>
</evidence>
<gene>
    <name evidence="6" type="ORF">CCAX7_20690</name>
</gene>
<dbReference type="InterPro" id="IPR032514">
    <property type="entry name" value="GtaA_central"/>
</dbReference>
<dbReference type="Pfam" id="PF16335">
    <property type="entry name" value="GtaA_6_Hairpin"/>
    <property type="match status" value="1"/>
</dbReference>
<protein>
    <submittedName>
        <fullName evidence="6">Uncharacterized protein</fullName>
    </submittedName>
</protein>
<dbReference type="InterPro" id="IPR052743">
    <property type="entry name" value="Glutaminase_GtaA"/>
</dbReference>
<evidence type="ECO:0000259" key="5">
    <source>
        <dbReference type="Pfam" id="PF17168"/>
    </source>
</evidence>
<dbReference type="PANTHER" id="PTHR31987">
    <property type="entry name" value="GLUTAMINASE A-RELATED"/>
    <property type="match status" value="1"/>
</dbReference>
<feature type="chain" id="PRO_5043433744" evidence="2">
    <location>
        <begin position="27"/>
        <end position="851"/>
    </location>
</feature>
<dbReference type="Proteomes" id="UP000287394">
    <property type="component" value="Chromosome"/>
</dbReference>
<keyword evidence="7" id="KW-1185">Reference proteome</keyword>
<name>A0A402D2A6_9BACT</name>
<proteinExistence type="predicted"/>
<evidence type="ECO:0000256" key="1">
    <source>
        <dbReference type="SAM" id="MobiDB-lite"/>
    </source>
</evidence>